<organism evidence="1 2">
    <name type="scientific">Hypsizygus marmoreus</name>
    <name type="common">White beech mushroom</name>
    <name type="synonym">Agaricus marmoreus</name>
    <dbReference type="NCBI Taxonomy" id="39966"/>
    <lineage>
        <taxon>Eukaryota</taxon>
        <taxon>Fungi</taxon>
        <taxon>Dikarya</taxon>
        <taxon>Basidiomycota</taxon>
        <taxon>Agaricomycotina</taxon>
        <taxon>Agaricomycetes</taxon>
        <taxon>Agaricomycetidae</taxon>
        <taxon>Agaricales</taxon>
        <taxon>Tricholomatineae</taxon>
        <taxon>Lyophyllaceae</taxon>
        <taxon>Hypsizygus</taxon>
    </lineage>
</organism>
<dbReference type="EMBL" id="LUEZ02000010">
    <property type="protein sequence ID" value="RDB29336.1"/>
    <property type="molecule type" value="Genomic_DNA"/>
</dbReference>
<evidence type="ECO:0000313" key="1">
    <source>
        <dbReference type="EMBL" id="RDB29336.1"/>
    </source>
</evidence>
<dbReference type="Proteomes" id="UP000076154">
    <property type="component" value="Unassembled WGS sequence"/>
</dbReference>
<comment type="caution">
    <text evidence="1">The sequence shown here is derived from an EMBL/GenBank/DDBJ whole genome shotgun (WGS) entry which is preliminary data.</text>
</comment>
<accession>A0A369KEJ3</accession>
<protein>
    <submittedName>
        <fullName evidence="1">Uncharacterized protein</fullName>
    </submittedName>
</protein>
<sequence>MMVVDLSPSSLTSGFCASYSSPLSPSFDSITIVPDAQADTPFLHLHRTRDTNDDSPSMEDMTRSMILDEQHIF</sequence>
<evidence type="ECO:0000313" key="2">
    <source>
        <dbReference type="Proteomes" id="UP000076154"/>
    </source>
</evidence>
<reference evidence="1" key="1">
    <citation type="submission" date="2018-04" db="EMBL/GenBank/DDBJ databases">
        <title>Whole genome sequencing of Hypsizygus marmoreus.</title>
        <authorList>
            <person name="Choi I.-G."/>
            <person name="Min B."/>
            <person name="Kim J.-G."/>
            <person name="Kim S."/>
            <person name="Oh Y.-L."/>
            <person name="Kong W.-S."/>
            <person name="Park H."/>
            <person name="Jeong J."/>
            <person name="Song E.-S."/>
        </authorList>
    </citation>
    <scope>NUCLEOTIDE SEQUENCE [LARGE SCALE GENOMIC DNA]</scope>
    <source>
        <strain evidence="1">51987-8</strain>
    </source>
</reference>
<keyword evidence="2" id="KW-1185">Reference proteome</keyword>
<name>A0A369KEJ3_HYPMA</name>
<proteinExistence type="predicted"/>
<dbReference type="InParanoid" id="A0A369KEJ3"/>
<dbReference type="AlphaFoldDB" id="A0A369KEJ3"/>
<gene>
    <name evidence="1" type="ORF">Hypma_015977</name>
</gene>